<proteinExistence type="predicted"/>
<dbReference type="AlphaFoldDB" id="A0A412B1E0"/>
<reference evidence="1 2" key="1">
    <citation type="submission" date="2018-08" db="EMBL/GenBank/DDBJ databases">
        <title>A genome reference for cultivated species of the human gut microbiota.</title>
        <authorList>
            <person name="Zou Y."/>
            <person name="Xue W."/>
            <person name="Luo G."/>
        </authorList>
    </citation>
    <scope>NUCLEOTIDE SEQUENCE [LARGE SCALE GENOMIC DNA]</scope>
    <source>
        <strain evidence="1 2">AF28-26</strain>
    </source>
</reference>
<gene>
    <name evidence="1" type="ORF">DWY99_00730</name>
</gene>
<accession>A0A412B1E0</accession>
<dbReference type="EMBL" id="QRTC01000001">
    <property type="protein sequence ID" value="RGQ44839.1"/>
    <property type="molecule type" value="Genomic_DNA"/>
</dbReference>
<sequence>MKPEKARGTPQGFLESLEFCKKPWKSERGYGINRIVIVRKQLQGKTLIIGGIMPDQYFKRWNLMPQTIPAKEVKTV</sequence>
<evidence type="ECO:0000313" key="1">
    <source>
        <dbReference type="EMBL" id="RGQ44839.1"/>
    </source>
</evidence>
<name>A0A412B1E0_9FIRM</name>
<protein>
    <submittedName>
        <fullName evidence="1">Uncharacterized protein</fullName>
    </submittedName>
</protein>
<organism evidence="1 2">
    <name type="scientific">[Clostridium] leptum</name>
    <dbReference type="NCBI Taxonomy" id="1535"/>
    <lineage>
        <taxon>Bacteria</taxon>
        <taxon>Bacillati</taxon>
        <taxon>Bacillota</taxon>
        <taxon>Clostridia</taxon>
        <taxon>Eubacteriales</taxon>
        <taxon>Oscillospiraceae</taxon>
        <taxon>Oscillospiraceae incertae sedis</taxon>
    </lineage>
</organism>
<dbReference type="Proteomes" id="UP000284751">
    <property type="component" value="Unassembled WGS sequence"/>
</dbReference>
<evidence type="ECO:0000313" key="2">
    <source>
        <dbReference type="Proteomes" id="UP000284751"/>
    </source>
</evidence>
<comment type="caution">
    <text evidence="1">The sequence shown here is derived from an EMBL/GenBank/DDBJ whole genome shotgun (WGS) entry which is preliminary data.</text>
</comment>